<keyword evidence="4 5" id="KW-0472">Membrane</keyword>
<feature type="domain" description="RDD" evidence="6">
    <location>
        <begin position="19"/>
        <end position="143"/>
    </location>
</feature>
<dbReference type="PANTHER" id="PTHR38480:SF1">
    <property type="entry name" value="SLR0254 PROTEIN"/>
    <property type="match status" value="1"/>
</dbReference>
<evidence type="ECO:0000259" key="6">
    <source>
        <dbReference type="Pfam" id="PF06271"/>
    </source>
</evidence>
<keyword evidence="2 5" id="KW-0812">Transmembrane</keyword>
<dbReference type="RefSeq" id="WP_219038813.1">
    <property type="nucleotide sequence ID" value="NZ_JAHWDF010000002.1"/>
</dbReference>
<dbReference type="Pfam" id="PF06271">
    <property type="entry name" value="RDD"/>
    <property type="match status" value="1"/>
</dbReference>
<evidence type="ECO:0000256" key="3">
    <source>
        <dbReference type="ARBA" id="ARBA00022989"/>
    </source>
</evidence>
<evidence type="ECO:0000256" key="5">
    <source>
        <dbReference type="SAM" id="Phobius"/>
    </source>
</evidence>
<comment type="subcellular location">
    <subcellularLocation>
        <location evidence="1">Membrane</location>
        <topology evidence="1">Multi-pass membrane protein</topology>
    </subcellularLocation>
</comment>
<dbReference type="Proteomes" id="UP000719267">
    <property type="component" value="Unassembled WGS sequence"/>
</dbReference>
<proteinExistence type="predicted"/>
<evidence type="ECO:0000313" key="8">
    <source>
        <dbReference type="Proteomes" id="UP000719267"/>
    </source>
</evidence>
<evidence type="ECO:0000256" key="1">
    <source>
        <dbReference type="ARBA" id="ARBA00004141"/>
    </source>
</evidence>
<dbReference type="InterPro" id="IPR010432">
    <property type="entry name" value="RDD"/>
</dbReference>
<keyword evidence="8" id="KW-1185">Reference proteome</keyword>
<accession>A0ABS6VY50</accession>
<evidence type="ECO:0000313" key="7">
    <source>
        <dbReference type="EMBL" id="MBW2960522.1"/>
    </source>
</evidence>
<evidence type="ECO:0000256" key="4">
    <source>
        <dbReference type="ARBA" id="ARBA00023136"/>
    </source>
</evidence>
<dbReference type="EMBL" id="JAHWDF010000002">
    <property type="protein sequence ID" value="MBW2960522.1"/>
    <property type="molecule type" value="Genomic_DNA"/>
</dbReference>
<feature type="transmembrane region" description="Helical" evidence="5">
    <location>
        <begin position="56"/>
        <end position="73"/>
    </location>
</feature>
<sequence length="237" mass="26825">MDNFQIETAQNVSINQNIANLGDRVLAFIVDVLVIAAYMILISILLSFLSLGSREQWIYMLLVGLPPFLYPVLSETFFNGRSLGKALLRIRVVKLDGSKAAFSNFAIRWLLGLIELAMTSGALALVVYLFNGRGQRLGDIAAKTTVISEKQRVFLHQTLNVEVAEDYLPEYPQVTIFNDNEIQTIKNLFQKAKRESNHAIILSLSKKASQMMEVTPQEKPIQFVEKIISDYNYYTQQ</sequence>
<name>A0ABS6VY50_9FLAO</name>
<organism evidence="7 8">
    <name type="scientific">Mesonia aestuariivivens</name>
    <dbReference type="NCBI Taxonomy" id="2796128"/>
    <lineage>
        <taxon>Bacteria</taxon>
        <taxon>Pseudomonadati</taxon>
        <taxon>Bacteroidota</taxon>
        <taxon>Flavobacteriia</taxon>
        <taxon>Flavobacteriales</taxon>
        <taxon>Flavobacteriaceae</taxon>
        <taxon>Mesonia</taxon>
    </lineage>
</organism>
<reference evidence="7 8" key="1">
    <citation type="submission" date="2021-07" db="EMBL/GenBank/DDBJ databases">
        <title>Mesonia aestuariivivens sp. nov., isolated from a tidal flat.</title>
        <authorList>
            <person name="Kim Y.-O."/>
            <person name="Yoon J.-H."/>
        </authorList>
    </citation>
    <scope>NUCLEOTIDE SEQUENCE [LARGE SCALE GENOMIC DNA]</scope>
    <source>
        <strain evidence="7 8">JHPTF-M18</strain>
    </source>
</reference>
<comment type="caution">
    <text evidence="7">The sequence shown here is derived from an EMBL/GenBank/DDBJ whole genome shotgun (WGS) entry which is preliminary data.</text>
</comment>
<keyword evidence="3 5" id="KW-1133">Transmembrane helix</keyword>
<protein>
    <submittedName>
        <fullName evidence="7">RDD family protein</fullName>
    </submittedName>
</protein>
<evidence type="ECO:0000256" key="2">
    <source>
        <dbReference type="ARBA" id="ARBA00022692"/>
    </source>
</evidence>
<feature type="transmembrane region" description="Helical" evidence="5">
    <location>
        <begin position="106"/>
        <end position="130"/>
    </location>
</feature>
<gene>
    <name evidence="7" type="ORF">KW502_01755</name>
</gene>
<feature type="transmembrane region" description="Helical" evidence="5">
    <location>
        <begin position="25"/>
        <end position="49"/>
    </location>
</feature>
<dbReference type="PANTHER" id="PTHR38480">
    <property type="entry name" value="SLR0254 PROTEIN"/>
    <property type="match status" value="1"/>
</dbReference>